<dbReference type="PRINTS" id="PR00032">
    <property type="entry name" value="HTHARAC"/>
</dbReference>
<evidence type="ECO:0000256" key="1">
    <source>
        <dbReference type="ARBA" id="ARBA00023015"/>
    </source>
</evidence>
<proteinExistence type="predicted"/>
<dbReference type="Proteomes" id="UP000293568">
    <property type="component" value="Chromosome"/>
</dbReference>
<reference evidence="5 6" key="1">
    <citation type="submission" date="2019-01" db="EMBL/GenBank/DDBJ databases">
        <title>Genome sequencing of strain FW100M-2.</title>
        <authorList>
            <person name="Heo J."/>
            <person name="Kim S.-J."/>
            <person name="Kim J.-S."/>
            <person name="Hong S.-B."/>
            <person name="Kwon S.-W."/>
        </authorList>
    </citation>
    <scope>NUCLEOTIDE SEQUENCE [LARGE SCALE GENOMIC DNA]</scope>
    <source>
        <strain evidence="5 6">FW100M-2</strain>
    </source>
</reference>
<dbReference type="InterPro" id="IPR003313">
    <property type="entry name" value="AraC-bd"/>
</dbReference>
<evidence type="ECO:0000313" key="5">
    <source>
        <dbReference type="EMBL" id="QAY65232.1"/>
    </source>
</evidence>
<dbReference type="PANTHER" id="PTHR43280:SF28">
    <property type="entry name" value="HTH-TYPE TRANSCRIPTIONAL ACTIVATOR RHAS"/>
    <property type="match status" value="1"/>
</dbReference>
<keyword evidence="1" id="KW-0805">Transcription regulation</keyword>
<dbReference type="InterPro" id="IPR018060">
    <property type="entry name" value="HTH_AraC"/>
</dbReference>
<dbReference type="Pfam" id="PF12833">
    <property type="entry name" value="HTH_18"/>
    <property type="match status" value="1"/>
</dbReference>
<keyword evidence="3" id="KW-0804">Transcription</keyword>
<dbReference type="KEGG" id="pprt:ET464_01370"/>
<dbReference type="Gene3D" id="2.60.120.10">
    <property type="entry name" value="Jelly Rolls"/>
    <property type="match status" value="1"/>
</dbReference>
<sequence>MRPNLKEEHNEFLEIYFLNPTPFEMAGAAWPVRLGHNIAKPHYHIGPRISPYYYLIFVLEGEGTFIQHGRTYPLRPNDMYCLFPQVTHEYYTNPEKPLKKLFIAFDGKLALKLLERAGLYAHQPHRQGILTEEAISELWQLAEVVSKGETHHTDLERLSLFYRVFDRVSHLSDETDHAASYNSDWLVKGKEFLSIHYNDGITVDQVSQNVGVDRTHFSKQFRKAYGISPVQYIQYLKIKEATLLLFQTNYKISEIAQSVGYPDVFSFSRAFKKLQGMSPNRYRQGLADGAIAPPSIMDNPL</sequence>
<keyword evidence="2" id="KW-0238">DNA-binding</keyword>
<organism evidence="5 6">
    <name type="scientific">Paenibacillus protaetiae</name>
    <dbReference type="NCBI Taxonomy" id="2509456"/>
    <lineage>
        <taxon>Bacteria</taxon>
        <taxon>Bacillati</taxon>
        <taxon>Bacillota</taxon>
        <taxon>Bacilli</taxon>
        <taxon>Bacillales</taxon>
        <taxon>Paenibacillaceae</taxon>
        <taxon>Paenibacillus</taxon>
    </lineage>
</organism>
<evidence type="ECO:0000313" key="6">
    <source>
        <dbReference type="Proteomes" id="UP000293568"/>
    </source>
</evidence>
<dbReference type="Gene3D" id="1.10.10.60">
    <property type="entry name" value="Homeodomain-like"/>
    <property type="match status" value="2"/>
</dbReference>
<dbReference type="RefSeq" id="WP_129437596.1">
    <property type="nucleotide sequence ID" value="NZ_CP035492.1"/>
</dbReference>
<dbReference type="OrthoDB" id="2638442at2"/>
<evidence type="ECO:0000256" key="2">
    <source>
        <dbReference type="ARBA" id="ARBA00023125"/>
    </source>
</evidence>
<keyword evidence="6" id="KW-1185">Reference proteome</keyword>
<dbReference type="InterPro" id="IPR014710">
    <property type="entry name" value="RmlC-like_jellyroll"/>
</dbReference>
<dbReference type="InterPro" id="IPR037923">
    <property type="entry name" value="HTH-like"/>
</dbReference>
<dbReference type="SMART" id="SM00342">
    <property type="entry name" value="HTH_ARAC"/>
    <property type="match status" value="1"/>
</dbReference>
<dbReference type="GO" id="GO:0003700">
    <property type="term" value="F:DNA-binding transcription factor activity"/>
    <property type="evidence" value="ECO:0007669"/>
    <property type="project" value="InterPro"/>
</dbReference>
<evidence type="ECO:0000259" key="4">
    <source>
        <dbReference type="PROSITE" id="PS01124"/>
    </source>
</evidence>
<dbReference type="GO" id="GO:0043565">
    <property type="term" value="F:sequence-specific DNA binding"/>
    <property type="evidence" value="ECO:0007669"/>
    <property type="project" value="InterPro"/>
</dbReference>
<dbReference type="SUPFAM" id="SSF46689">
    <property type="entry name" value="Homeodomain-like"/>
    <property type="match status" value="2"/>
</dbReference>
<dbReference type="Pfam" id="PF02311">
    <property type="entry name" value="AraC_binding"/>
    <property type="match status" value="1"/>
</dbReference>
<dbReference type="InterPro" id="IPR018062">
    <property type="entry name" value="HTH_AraC-typ_CS"/>
</dbReference>
<dbReference type="EMBL" id="CP035492">
    <property type="protein sequence ID" value="QAY65232.1"/>
    <property type="molecule type" value="Genomic_DNA"/>
</dbReference>
<protein>
    <submittedName>
        <fullName evidence="5">AraC family transcriptional regulator</fullName>
    </submittedName>
</protein>
<accession>A0A4P6EQW1</accession>
<dbReference type="SUPFAM" id="SSF51215">
    <property type="entry name" value="Regulatory protein AraC"/>
    <property type="match status" value="1"/>
</dbReference>
<gene>
    <name evidence="5" type="ORF">ET464_01370</name>
</gene>
<name>A0A4P6EQW1_9BACL</name>
<feature type="domain" description="HTH araC/xylS-type" evidence="4">
    <location>
        <begin position="187"/>
        <end position="285"/>
    </location>
</feature>
<dbReference type="InterPro" id="IPR009057">
    <property type="entry name" value="Homeodomain-like_sf"/>
</dbReference>
<evidence type="ECO:0000256" key="3">
    <source>
        <dbReference type="ARBA" id="ARBA00023163"/>
    </source>
</evidence>
<dbReference type="PROSITE" id="PS00041">
    <property type="entry name" value="HTH_ARAC_FAMILY_1"/>
    <property type="match status" value="1"/>
</dbReference>
<dbReference type="PROSITE" id="PS01124">
    <property type="entry name" value="HTH_ARAC_FAMILY_2"/>
    <property type="match status" value="1"/>
</dbReference>
<dbReference type="AlphaFoldDB" id="A0A4P6EQW1"/>
<dbReference type="PANTHER" id="PTHR43280">
    <property type="entry name" value="ARAC-FAMILY TRANSCRIPTIONAL REGULATOR"/>
    <property type="match status" value="1"/>
</dbReference>
<dbReference type="InterPro" id="IPR020449">
    <property type="entry name" value="Tscrpt_reg_AraC-type_HTH"/>
</dbReference>